<keyword evidence="1" id="KW-0812">Transmembrane</keyword>
<gene>
    <name evidence="2" type="ORF">PROFUN_02045</name>
</gene>
<sequence length="257" mass="29614">MPKPPNSFQLPSEEGTSPFLAFVNQVDRIRTDTLHTDVLRESRVRQRGARLQRCSTVELWALQNPHDPILAAFYSLPANVAQQKIVQYHQHCTAKSASVTTEPPRTQRIRQPVVFEVSAMIKQATICMGLVWLIAVGGLLPKFAEPLNQLAVFYYKWKGEELDNIIKRLLDFHSLWQIVLCVVSLWFVSFAYMVYRSDAWRWVTFFYCSVVWIVSLIGFYYAHRKRQYAAVEDQHFAGEAVKPTEVVHPTEAVKLTV</sequence>
<dbReference type="InParanoid" id="A0A2P6NB93"/>
<evidence type="ECO:0000256" key="1">
    <source>
        <dbReference type="SAM" id="Phobius"/>
    </source>
</evidence>
<comment type="caution">
    <text evidence="2">The sequence shown here is derived from an EMBL/GenBank/DDBJ whole genome shotgun (WGS) entry which is preliminary data.</text>
</comment>
<dbReference type="EMBL" id="MDYQ01000129">
    <property type="protein sequence ID" value="PRP81211.1"/>
    <property type="molecule type" value="Genomic_DNA"/>
</dbReference>
<keyword evidence="3" id="KW-1185">Reference proteome</keyword>
<reference evidence="2 3" key="1">
    <citation type="journal article" date="2018" name="Genome Biol. Evol.">
        <title>Multiple Roots of Fruiting Body Formation in Amoebozoa.</title>
        <authorList>
            <person name="Hillmann F."/>
            <person name="Forbes G."/>
            <person name="Novohradska S."/>
            <person name="Ferling I."/>
            <person name="Riege K."/>
            <person name="Groth M."/>
            <person name="Westermann M."/>
            <person name="Marz M."/>
            <person name="Spaller T."/>
            <person name="Winckler T."/>
            <person name="Schaap P."/>
            <person name="Glockner G."/>
        </authorList>
    </citation>
    <scope>NUCLEOTIDE SEQUENCE [LARGE SCALE GENOMIC DNA]</scope>
    <source>
        <strain evidence="2 3">Jena</strain>
    </source>
</reference>
<feature type="transmembrane region" description="Helical" evidence="1">
    <location>
        <begin position="175"/>
        <end position="195"/>
    </location>
</feature>
<accession>A0A2P6NB93</accession>
<organism evidence="2 3">
    <name type="scientific">Planoprotostelium fungivorum</name>
    <dbReference type="NCBI Taxonomy" id="1890364"/>
    <lineage>
        <taxon>Eukaryota</taxon>
        <taxon>Amoebozoa</taxon>
        <taxon>Evosea</taxon>
        <taxon>Variosea</taxon>
        <taxon>Cavosteliida</taxon>
        <taxon>Cavosteliaceae</taxon>
        <taxon>Planoprotostelium</taxon>
    </lineage>
</organism>
<keyword evidence="1" id="KW-1133">Transmembrane helix</keyword>
<keyword evidence="1" id="KW-0472">Membrane</keyword>
<dbReference type="AlphaFoldDB" id="A0A2P6NB93"/>
<name>A0A2P6NB93_9EUKA</name>
<feature type="transmembrane region" description="Helical" evidence="1">
    <location>
        <begin position="201"/>
        <end position="222"/>
    </location>
</feature>
<proteinExistence type="predicted"/>
<evidence type="ECO:0000313" key="2">
    <source>
        <dbReference type="EMBL" id="PRP81211.1"/>
    </source>
</evidence>
<protein>
    <submittedName>
        <fullName evidence="2">Uncharacterized protein</fullName>
    </submittedName>
</protein>
<evidence type="ECO:0000313" key="3">
    <source>
        <dbReference type="Proteomes" id="UP000241769"/>
    </source>
</evidence>
<dbReference type="Proteomes" id="UP000241769">
    <property type="component" value="Unassembled WGS sequence"/>
</dbReference>